<gene>
    <name evidence="10" type="ORF">JZO70_15450</name>
</gene>
<evidence type="ECO:0000256" key="6">
    <source>
        <dbReference type="ARBA" id="ARBA00023102"/>
    </source>
</evidence>
<comment type="caution">
    <text evidence="10">The sequence shown here is derived from an EMBL/GenBank/DDBJ whole genome shotgun (WGS) entry which is preliminary data.</text>
</comment>
<dbReference type="SUPFAM" id="SSF89550">
    <property type="entry name" value="PHP domain-like"/>
    <property type="match status" value="1"/>
</dbReference>
<evidence type="ECO:0000256" key="3">
    <source>
        <dbReference type="ARBA" id="ARBA00013085"/>
    </source>
</evidence>
<reference evidence="10 11" key="1">
    <citation type="submission" date="2021-03" db="EMBL/GenBank/DDBJ databases">
        <title>Enterococcal diversity collection.</title>
        <authorList>
            <person name="Gilmore M.S."/>
            <person name="Schwartzman J."/>
            <person name="Van Tyne D."/>
            <person name="Martin M."/>
            <person name="Earl A.M."/>
            <person name="Manson A.L."/>
            <person name="Straub T."/>
            <person name="Salamzade R."/>
            <person name="Saavedra J."/>
            <person name="Lebreton F."/>
            <person name="Prichula J."/>
            <person name="Schaufler K."/>
            <person name="Gaca A."/>
            <person name="Sgardioli B."/>
            <person name="Wagenaar J."/>
            <person name="Strong T."/>
        </authorList>
    </citation>
    <scope>NUCLEOTIDE SEQUENCE [LARGE SCALE GENOMIC DNA]</scope>
    <source>
        <strain evidence="10 11">669A</strain>
    </source>
</reference>
<dbReference type="Gene3D" id="3.20.20.140">
    <property type="entry name" value="Metal-dependent hydrolases"/>
    <property type="match status" value="1"/>
</dbReference>
<keyword evidence="4 8" id="KW-0028">Amino-acid biosynthesis</keyword>
<sequence>MFYSNAHTHSTWCDGKDSLLAMAEAAIQIGFTDIGFTSHSSAPFDPSCPGVSDEAGYQKEVHAVQEQFKDYLTVRLGLEWDYYSPQPQVGYDYFVGSVHYLPPRDGVYRSVDESPESLMETLQDWYGGDKLKLVQDYYDTVVTHIKEHQPKIVGHFDLITKFNEKAPWLDDTSSAYQKIALTALDNVIDIVQTYDGLVEVNTGAISRHWRTQPYPDCFLLQQLQLRECPVIVTSDSHETTTLNYHFKETEELLKSLGFTSTVQLKDGEFQKISF</sequence>
<evidence type="ECO:0000313" key="10">
    <source>
        <dbReference type="EMBL" id="MBO1307571.1"/>
    </source>
</evidence>
<dbReference type="EMBL" id="JAFREM010000025">
    <property type="protein sequence ID" value="MBO1307571.1"/>
    <property type="molecule type" value="Genomic_DNA"/>
</dbReference>
<dbReference type="PANTHER" id="PTHR21039">
    <property type="entry name" value="HISTIDINOL PHOSPHATASE-RELATED"/>
    <property type="match status" value="1"/>
</dbReference>
<dbReference type="Pfam" id="PF02811">
    <property type="entry name" value="PHP"/>
    <property type="match status" value="1"/>
</dbReference>
<keyword evidence="11" id="KW-1185">Reference proteome</keyword>
<evidence type="ECO:0000256" key="5">
    <source>
        <dbReference type="ARBA" id="ARBA00022801"/>
    </source>
</evidence>
<name>A0ABS3LD68_9ENTE</name>
<dbReference type="EC" id="3.1.3.15" evidence="3 8"/>
<dbReference type="RefSeq" id="WP_207674565.1">
    <property type="nucleotide sequence ID" value="NZ_JAFREM010000025.1"/>
</dbReference>
<evidence type="ECO:0000256" key="7">
    <source>
        <dbReference type="ARBA" id="ARBA00049158"/>
    </source>
</evidence>
<keyword evidence="5 8" id="KW-0378">Hydrolase</keyword>
<evidence type="ECO:0000256" key="4">
    <source>
        <dbReference type="ARBA" id="ARBA00022605"/>
    </source>
</evidence>
<proteinExistence type="inferred from homology"/>
<dbReference type="InterPro" id="IPR010140">
    <property type="entry name" value="Histidinol_P_phosphatase_HisJ"/>
</dbReference>
<accession>A0ABS3LD68</accession>
<comment type="catalytic activity">
    <reaction evidence="7 8">
        <text>L-histidinol phosphate + H2O = L-histidinol + phosphate</text>
        <dbReference type="Rhea" id="RHEA:14465"/>
        <dbReference type="ChEBI" id="CHEBI:15377"/>
        <dbReference type="ChEBI" id="CHEBI:43474"/>
        <dbReference type="ChEBI" id="CHEBI:57699"/>
        <dbReference type="ChEBI" id="CHEBI:57980"/>
        <dbReference type="EC" id="3.1.3.15"/>
    </reaction>
</comment>
<evidence type="ECO:0000256" key="2">
    <source>
        <dbReference type="ARBA" id="ARBA00009152"/>
    </source>
</evidence>
<evidence type="ECO:0000256" key="8">
    <source>
        <dbReference type="RuleBase" id="RU366003"/>
    </source>
</evidence>
<dbReference type="PANTHER" id="PTHR21039:SF0">
    <property type="entry name" value="HISTIDINOL-PHOSPHATASE"/>
    <property type="match status" value="1"/>
</dbReference>
<evidence type="ECO:0000256" key="1">
    <source>
        <dbReference type="ARBA" id="ARBA00004970"/>
    </source>
</evidence>
<dbReference type="InterPro" id="IPR004013">
    <property type="entry name" value="PHP_dom"/>
</dbReference>
<dbReference type="Proteomes" id="UP000664601">
    <property type="component" value="Unassembled WGS sequence"/>
</dbReference>
<comment type="similarity">
    <text evidence="2 8">Belongs to the PHP hydrolase family. HisK subfamily.</text>
</comment>
<dbReference type="InterPro" id="IPR016195">
    <property type="entry name" value="Pol/histidinol_Pase-like"/>
</dbReference>
<comment type="pathway">
    <text evidence="1 8">Amino-acid biosynthesis; L-histidine biosynthesis; L-histidine from 5-phospho-alpha-D-ribose 1-diphosphate: step 8/9.</text>
</comment>
<feature type="domain" description="PHP" evidence="9">
    <location>
        <begin position="7"/>
        <end position="202"/>
    </location>
</feature>
<keyword evidence="6 8" id="KW-0368">Histidine biosynthesis</keyword>
<evidence type="ECO:0000313" key="11">
    <source>
        <dbReference type="Proteomes" id="UP000664601"/>
    </source>
</evidence>
<protein>
    <recommendedName>
        <fullName evidence="3 8">Histidinol-phosphatase</fullName>
        <shortName evidence="8">HolPase</shortName>
        <ecNumber evidence="3 8">3.1.3.15</ecNumber>
    </recommendedName>
</protein>
<dbReference type="NCBIfam" id="TIGR01856">
    <property type="entry name" value="hisJ_fam"/>
    <property type="match status" value="1"/>
</dbReference>
<evidence type="ECO:0000259" key="9">
    <source>
        <dbReference type="Pfam" id="PF02811"/>
    </source>
</evidence>
<organism evidence="10 11">
    <name type="scientific">Candidatus Enterococcus moelleringii</name>
    <dbReference type="NCBI Taxonomy" id="2815325"/>
    <lineage>
        <taxon>Bacteria</taxon>
        <taxon>Bacillati</taxon>
        <taxon>Bacillota</taxon>
        <taxon>Bacilli</taxon>
        <taxon>Lactobacillales</taxon>
        <taxon>Enterococcaceae</taxon>
        <taxon>Enterococcus</taxon>
    </lineage>
</organism>